<dbReference type="GeneID" id="85017694"/>
<evidence type="ECO:0000313" key="7">
    <source>
        <dbReference type="EMBL" id="SDW17877.1"/>
    </source>
</evidence>
<protein>
    <submittedName>
        <fullName evidence="7">Uncharacterized membrane protein YfcC, ion transporter superfamily</fullName>
    </submittedName>
</protein>
<keyword evidence="5 6" id="KW-0472">Membrane</keyword>
<evidence type="ECO:0000256" key="5">
    <source>
        <dbReference type="ARBA" id="ARBA00023136"/>
    </source>
</evidence>
<dbReference type="Proteomes" id="UP000182771">
    <property type="component" value="Unassembled WGS sequence"/>
</dbReference>
<proteinExistence type="predicted"/>
<evidence type="ECO:0000256" key="2">
    <source>
        <dbReference type="ARBA" id="ARBA00022475"/>
    </source>
</evidence>
<feature type="transmembrane region" description="Helical" evidence="6">
    <location>
        <begin position="233"/>
        <end position="252"/>
    </location>
</feature>
<gene>
    <name evidence="7" type="ORF">SAMN05444420_101442</name>
</gene>
<dbReference type="AlphaFoldDB" id="A0A1H2REP7"/>
<keyword evidence="8" id="KW-1185">Reference proteome</keyword>
<feature type="transmembrane region" description="Helical" evidence="6">
    <location>
        <begin position="349"/>
        <end position="369"/>
    </location>
</feature>
<dbReference type="EMBL" id="FNND01000001">
    <property type="protein sequence ID" value="SDW17877.1"/>
    <property type="molecule type" value="Genomic_DNA"/>
</dbReference>
<organism evidence="7 8">
    <name type="scientific">Capnocytophaga granulosa</name>
    <dbReference type="NCBI Taxonomy" id="45242"/>
    <lineage>
        <taxon>Bacteria</taxon>
        <taxon>Pseudomonadati</taxon>
        <taxon>Bacteroidota</taxon>
        <taxon>Flavobacteriia</taxon>
        <taxon>Flavobacteriales</taxon>
        <taxon>Flavobacteriaceae</taxon>
        <taxon>Capnocytophaga</taxon>
    </lineage>
</organism>
<dbReference type="Pfam" id="PF03606">
    <property type="entry name" value="DcuC"/>
    <property type="match status" value="1"/>
</dbReference>
<evidence type="ECO:0000313" key="8">
    <source>
        <dbReference type="Proteomes" id="UP000182771"/>
    </source>
</evidence>
<dbReference type="PANTHER" id="PTHR33362:SF3">
    <property type="entry name" value="SIALIC ACID TRAP TRANSPORTER PERMEASE PROTEIN SIAT"/>
    <property type="match status" value="1"/>
</dbReference>
<feature type="transmembrane region" description="Helical" evidence="6">
    <location>
        <begin position="471"/>
        <end position="491"/>
    </location>
</feature>
<comment type="caution">
    <text evidence="7">The sequence shown here is derived from an EMBL/GenBank/DDBJ whole genome shotgun (WGS) entry which is preliminary data.</text>
</comment>
<dbReference type="GO" id="GO:0005886">
    <property type="term" value="C:plasma membrane"/>
    <property type="evidence" value="ECO:0007669"/>
    <property type="project" value="UniProtKB-SubCell"/>
</dbReference>
<dbReference type="InterPro" id="IPR018385">
    <property type="entry name" value="C4_dicarb_anaerob_car-like"/>
</dbReference>
<feature type="transmembrane region" description="Helical" evidence="6">
    <location>
        <begin position="178"/>
        <end position="202"/>
    </location>
</feature>
<dbReference type="RefSeq" id="WP_016419715.1">
    <property type="nucleotide sequence ID" value="NZ_FNND01000001.1"/>
</dbReference>
<feature type="transmembrane region" description="Helical" evidence="6">
    <location>
        <begin position="389"/>
        <end position="408"/>
    </location>
</feature>
<sequence length="492" mass="53563">MKKLKFPTPYTVLVIVMCLAAALTYLLPAGGYDTLWYDKDKDVFVIQSADKTQEVAATKEALTSRNISIGLEKFKEQKIKNPISVPNTYKQREATPQGFLEILFAPIKGIYETVSLILFVLFIGGFIGVFNSSGALNEGVGYLAHRFKGKEGILIIVLSTLMALGGTSFGLAEETLAFYPMLVPIFLAAGYDLLVPLAVIYIGANVGSMASTTNPFAVIIASDAAGVDWTSGLTIRAIALVLCLVISIIYIIRYAEKVRKHPEKSLVYGVALPEIYATNTAEATTKLKTSTKIQLFIFALTFIVMIIGVSQWGWWFQEMTGLFLVAAIVIAIIQRTGEQPFIDHFLTGARDLLGVAFIIGIARGVSFILNEGQISGTILYYATELVQGMSPMVFLPILMLVFAVLSLFIASSSGMAVLTMPIMGALATVVGIEGDKVVSAYLFGMGIMGLITPTGMILPSLTMVNINYNQWLKFVWPLIAIFTVVLTVLLWF</sequence>
<feature type="transmembrane region" description="Helical" evidence="6">
    <location>
        <begin position="320"/>
        <end position="337"/>
    </location>
</feature>
<feature type="transmembrane region" description="Helical" evidence="6">
    <location>
        <begin position="152"/>
        <end position="172"/>
    </location>
</feature>
<evidence type="ECO:0000256" key="1">
    <source>
        <dbReference type="ARBA" id="ARBA00004651"/>
    </source>
</evidence>
<feature type="transmembrane region" description="Helical" evidence="6">
    <location>
        <begin position="438"/>
        <end position="459"/>
    </location>
</feature>
<dbReference type="PANTHER" id="PTHR33362">
    <property type="entry name" value="SIALIC ACID TRAP TRANSPORTER PERMEASE PROTEIN SIAT-RELATED"/>
    <property type="match status" value="1"/>
</dbReference>
<keyword evidence="4 6" id="KW-1133">Transmembrane helix</keyword>
<name>A0A1H2REP7_9FLAO</name>
<reference evidence="7 8" key="1">
    <citation type="submission" date="2016-10" db="EMBL/GenBank/DDBJ databases">
        <authorList>
            <person name="Varghese N."/>
            <person name="Submissions S."/>
        </authorList>
    </citation>
    <scope>NUCLEOTIDE SEQUENCE [LARGE SCALE GENOMIC DNA]</scope>
    <source>
        <strain evidence="7 8">DSM 11449</strain>
    </source>
</reference>
<evidence type="ECO:0000256" key="6">
    <source>
        <dbReference type="SAM" id="Phobius"/>
    </source>
</evidence>
<dbReference type="GO" id="GO:0022857">
    <property type="term" value="F:transmembrane transporter activity"/>
    <property type="evidence" value="ECO:0007669"/>
    <property type="project" value="TreeGrafter"/>
</dbReference>
<keyword evidence="2" id="KW-1003">Cell membrane</keyword>
<feature type="transmembrane region" description="Helical" evidence="6">
    <location>
        <begin position="12"/>
        <end position="32"/>
    </location>
</feature>
<feature type="transmembrane region" description="Helical" evidence="6">
    <location>
        <begin position="110"/>
        <end position="131"/>
    </location>
</feature>
<evidence type="ECO:0000256" key="3">
    <source>
        <dbReference type="ARBA" id="ARBA00022692"/>
    </source>
</evidence>
<dbReference type="OrthoDB" id="255482at2"/>
<feature type="transmembrane region" description="Helical" evidence="6">
    <location>
        <begin position="295"/>
        <end position="314"/>
    </location>
</feature>
<dbReference type="InterPro" id="IPR004681">
    <property type="entry name" value="TRAP_DctM"/>
</dbReference>
<keyword evidence="3 6" id="KW-0812">Transmembrane</keyword>
<evidence type="ECO:0000256" key="4">
    <source>
        <dbReference type="ARBA" id="ARBA00022989"/>
    </source>
</evidence>
<comment type="subcellular location">
    <subcellularLocation>
        <location evidence="1">Cell membrane</location>
        <topology evidence="1">Multi-pass membrane protein</topology>
    </subcellularLocation>
</comment>
<accession>A0A1H2REP7</accession>